<proteinExistence type="predicted"/>
<dbReference type="InterPro" id="IPR050155">
    <property type="entry name" value="HAD-like_hydrolase_sf"/>
</dbReference>
<sequence>MNIVFDFDGTIANSTPYHRAGWESTIKELGLNYELDQLLPYEPNLKERFDSYRRIKKGFLEKVDVKYKICSYFQIEDEDVLVNKIMSLKESLTISKIFQESLTNTLGNVGVNLIASLNTLKSQNTLVGIISSTRETIISSFLHKCGILDFFDFIIGEESLTNPYGTLFDKPSPYTKSVLNSTNKAMDIYVGDNERIDKKFAQTCEAKFVYADYKTDFLILMDKLI</sequence>
<dbReference type="AlphaFoldDB" id="A0A2G9ZEL5"/>
<dbReference type="GO" id="GO:0006281">
    <property type="term" value="P:DNA repair"/>
    <property type="evidence" value="ECO:0007669"/>
    <property type="project" value="TreeGrafter"/>
</dbReference>
<dbReference type="Pfam" id="PF13419">
    <property type="entry name" value="HAD_2"/>
    <property type="match status" value="1"/>
</dbReference>
<dbReference type="InterPro" id="IPR023214">
    <property type="entry name" value="HAD_sf"/>
</dbReference>
<evidence type="ECO:0000313" key="1">
    <source>
        <dbReference type="EMBL" id="PIP31597.1"/>
    </source>
</evidence>
<dbReference type="Proteomes" id="UP000230447">
    <property type="component" value="Unassembled WGS sequence"/>
</dbReference>
<gene>
    <name evidence="1" type="ORF">COX24_02730</name>
</gene>
<evidence type="ECO:0000313" key="2">
    <source>
        <dbReference type="Proteomes" id="UP000230447"/>
    </source>
</evidence>
<dbReference type="Gene3D" id="1.10.150.240">
    <property type="entry name" value="Putative phosphatase, domain 2"/>
    <property type="match status" value="1"/>
</dbReference>
<dbReference type="PANTHER" id="PTHR43434:SF1">
    <property type="entry name" value="PHOSPHOGLYCOLATE PHOSPHATASE"/>
    <property type="match status" value="1"/>
</dbReference>
<dbReference type="EMBL" id="PCSB01000058">
    <property type="protein sequence ID" value="PIP31597.1"/>
    <property type="molecule type" value="Genomic_DNA"/>
</dbReference>
<dbReference type="GO" id="GO:0008967">
    <property type="term" value="F:phosphoglycolate phosphatase activity"/>
    <property type="evidence" value="ECO:0007669"/>
    <property type="project" value="TreeGrafter"/>
</dbReference>
<dbReference type="PANTHER" id="PTHR43434">
    <property type="entry name" value="PHOSPHOGLYCOLATE PHOSPHATASE"/>
    <property type="match status" value="1"/>
</dbReference>
<dbReference type="Gene3D" id="3.40.50.1000">
    <property type="entry name" value="HAD superfamily/HAD-like"/>
    <property type="match status" value="1"/>
</dbReference>
<evidence type="ECO:0008006" key="3">
    <source>
        <dbReference type="Google" id="ProtNLM"/>
    </source>
</evidence>
<name>A0A2G9ZEL5_9BACT</name>
<dbReference type="InterPro" id="IPR036412">
    <property type="entry name" value="HAD-like_sf"/>
</dbReference>
<organism evidence="1 2">
    <name type="scientific">bacterium (Candidatus Gribaldobacteria) CG23_combo_of_CG06-09_8_20_14_all_37_87_8</name>
    <dbReference type="NCBI Taxonomy" id="2014278"/>
    <lineage>
        <taxon>Bacteria</taxon>
        <taxon>Candidatus Gribaldobacteria</taxon>
    </lineage>
</organism>
<comment type="caution">
    <text evidence="1">The sequence shown here is derived from an EMBL/GenBank/DDBJ whole genome shotgun (WGS) entry which is preliminary data.</text>
</comment>
<protein>
    <recommendedName>
        <fullName evidence="3">Haloacid dehalogenase</fullName>
    </recommendedName>
</protein>
<dbReference type="SUPFAM" id="SSF56784">
    <property type="entry name" value="HAD-like"/>
    <property type="match status" value="1"/>
</dbReference>
<dbReference type="InterPro" id="IPR023198">
    <property type="entry name" value="PGP-like_dom2"/>
</dbReference>
<reference evidence="1 2" key="1">
    <citation type="submission" date="2017-09" db="EMBL/GenBank/DDBJ databases">
        <title>Depth-based differentiation of microbial function through sediment-hosted aquifers and enrichment of novel symbionts in the deep terrestrial subsurface.</title>
        <authorList>
            <person name="Probst A.J."/>
            <person name="Ladd B."/>
            <person name="Jarett J.K."/>
            <person name="Geller-Mcgrath D.E."/>
            <person name="Sieber C.M."/>
            <person name="Emerson J.B."/>
            <person name="Anantharaman K."/>
            <person name="Thomas B.C."/>
            <person name="Malmstrom R."/>
            <person name="Stieglmeier M."/>
            <person name="Klingl A."/>
            <person name="Woyke T."/>
            <person name="Ryan C.M."/>
            <person name="Banfield J.F."/>
        </authorList>
    </citation>
    <scope>NUCLEOTIDE SEQUENCE [LARGE SCALE GENOMIC DNA]</scope>
    <source>
        <strain evidence="1">CG23_combo_of_CG06-09_8_20_14_all_37_87_8</strain>
    </source>
</reference>
<accession>A0A2G9ZEL5</accession>
<dbReference type="InterPro" id="IPR041492">
    <property type="entry name" value="HAD_2"/>
</dbReference>